<gene>
    <name evidence="1" type="ORF">AA106555_2034</name>
</gene>
<evidence type="ECO:0000313" key="2">
    <source>
        <dbReference type="Proteomes" id="UP001062632"/>
    </source>
</evidence>
<keyword evidence="2" id="KW-1185">Reference proteome</keyword>
<evidence type="ECO:0000313" key="1">
    <source>
        <dbReference type="EMBL" id="GBR55493.1"/>
    </source>
</evidence>
<protein>
    <recommendedName>
        <fullName evidence="3">Transposase</fullName>
    </recommendedName>
</protein>
<proteinExistence type="predicted"/>
<sequence length="49" mass="5535">MSRLMAWVGLFVACFRGEVLNEGAARFNSKQLHAAANAKHWYVAFQCSF</sequence>
<evidence type="ECO:0008006" key="3">
    <source>
        <dbReference type="Google" id="ProtNLM"/>
    </source>
</evidence>
<dbReference type="EMBL" id="BAQC01000123">
    <property type="protein sequence ID" value="GBR55493.1"/>
    <property type="molecule type" value="Genomic_DNA"/>
</dbReference>
<comment type="caution">
    <text evidence="1">The sequence shown here is derived from an EMBL/GenBank/DDBJ whole genome shotgun (WGS) entry which is preliminary data.</text>
</comment>
<accession>A0ABQ0QSP3</accession>
<reference evidence="1 2" key="1">
    <citation type="submission" date="2013-04" db="EMBL/GenBank/DDBJ databases">
        <title>The genome sequencing project of 58 acetic acid bacteria.</title>
        <authorList>
            <person name="Okamoto-Kainuma A."/>
            <person name="Ishikawa M."/>
            <person name="Umino S."/>
            <person name="Koizumi Y."/>
            <person name="Shiwa Y."/>
            <person name="Yoshikawa H."/>
            <person name="Matsutani M."/>
            <person name="Matsushita K."/>
        </authorList>
    </citation>
    <scope>NUCLEOTIDE SEQUENCE [LARGE SCALE GENOMIC DNA]</scope>
    <source>
        <strain evidence="1 2">NBRC 106555</strain>
    </source>
</reference>
<name>A0ABQ0QSP3_9PROT</name>
<organism evidence="1 2">
    <name type="scientific">Neokomagataea thailandica NBRC 106555</name>
    <dbReference type="NCBI Taxonomy" id="1223520"/>
    <lineage>
        <taxon>Bacteria</taxon>
        <taxon>Pseudomonadati</taxon>
        <taxon>Pseudomonadota</taxon>
        <taxon>Alphaproteobacteria</taxon>
        <taxon>Acetobacterales</taxon>
        <taxon>Acetobacteraceae</taxon>
        <taxon>Neokomagataea</taxon>
    </lineage>
</organism>
<dbReference type="Proteomes" id="UP001062632">
    <property type="component" value="Unassembled WGS sequence"/>
</dbReference>